<protein>
    <recommendedName>
        <fullName evidence="2">U-box domain-containing protein</fullName>
    </recommendedName>
</protein>
<dbReference type="InterPro" id="IPR003613">
    <property type="entry name" value="Ubox_domain"/>
</dbReference>
<proteinExistence type="predicted"/>
<dbReference type="EMBL" id="HBFA01019150">
    <property type="protein sequence ID" value="CAD8669010.1"/>
    <property type="molecule type" value="Transcribed_RNA"/>
</dbReference>
<dbReference type="PROSITE" id="PS51698">
    <property type="entry name" value="U_BOX"/>
    <property type="match status" value="1"/>
</dbReference>
<dbReference type="PANTHER" id="PTHR22849">
    <property type="entry name" value="WDSAM1 PROTEIN"/>
    <property type="match status" value="1"/>
</dbReference>
<sequence length="263" mass="29512">MTHRSLDHDPPRAMTCPITLDIMRDPVMDVFGHTFERAAVEAALQERSGVSPLTNKRYPRGAARLTPNYTVRQLINEYLEKVGKRRAEEEAAAKAKEDRIQAEARTAVARARAKEAKEARIQAEVAVAKACKWDDEAQAACKRAEEEEAEYRRAEASVTAVAAARQQVEEARRQAEMAAADARAASRRRAEAEAEVQKAKLERAVIEEKKMKEALLQHLEAESRKEYALFSDDENVADLDAQARRMAKMAELARKELGIVEDQ</sequence>
<accession>A0A7S0R6Z2</accession>
<dbReference type="SMART" id="SM00504">
    <property type="entry name" value="Ubox"/>
    <property type="match status" value="1"/>
</dbReference>
<dbReference type="Pfam" id="PF04564">
    <property type="entry name" value="U-box"/>
    <property type="match status" value="1"/>
</dbReference>
<dbReference type="UniPathway" id="UPA00143"/>
<feature type="coiled-coil region" evidence="1">
    <location>
        <begin position="134"/>
        <end position="209"/>
    </location>
</feature>
<evidence type="ECO:0000256" key="1">
    <source>
        <dbReference type="SAM" id="Coils"/>
    </source>
</evidence>
<dbReference type="AlphaFoldDB" id="A0A7S0R6Z2"/>
<evidence type="ECO:0000259" key="2">
    <source>
        <dbReference type="PROSITE" id="PS51698"/>
    </source>
</evidence>
<dbReference type="GO" id="GO:0016567">
    <property type="term" value="P:protein ubiquitination"/>
    <property type="evidence" value="ECO:0007669"/>
    <property type="project" value="UniProtKB-UniPathway"/>
</dbReference>
<dbReference type="Gene3D" id="3.30.40.10">
    <property type="entry name" value="Zinc/RING finger domain, C3HC4 (zinc finger)"/>
    <property type="match status" value="1"/>
</dbReference>
<dbReference type="SUPFAM" id="SSF57850">
    <property type="entry name" value="RING/U-box"/>
    <property type="match status" value="1"/>
</dbReference>
<organism evidence="3">
    <name type="scientific">Pyramimonas obovata</name>
    <dbReference type="NCBI Taxonomy" id="1411642"/>
    <lineage>
        <taxon>Eukaryota</taxon>
        <taxon>Viridiplantae</taxon>
        <taxon>Chlorophyta</taxon>
        <taxon>Pyramimonadophyceae</taxon>
        <taxon>Pyramimonadales</taxon>
        <taxon>Pyramimonadaceae</taxon>
        <taxon>Pyramimonas</taxon>
        <taxon>Pyramimonas incertae sedis</taxon>
    </lineage>
</organism>
<reference evidence="3" key="1">
    <citation type="submission" date="2021-01" db="EMBL/GenBank/DDBJ databases">
        <authorList>
            <person name="Corre E."/>
            <person name="Pelletier E."/>
            <person name="Niang G."/>
            <person name="Scheremetjew M."/>
            <person name="Finn R."/>
            <person name="Kale V."/>
            <person name="Holt S."/>
            <person name="Cochrane G."/>
            <person name="Meng A."/>
            <person name="Brown T."/>
            <person name="Cohen L."/>
        </authorList>
    </citation>
    <scope>NUCLEOTIDE SEQUENCE</scope>
    <source>
        <strain evidence="3">CCMP722</strain>
    </source>
</reference>
<evidence type="ECO:0000313" key="3">
    <source>
        <dbReference type="EMBL" id="CAD8669010.1"/>
    </source>
</evidence>
<name>A0A7S0R6Z2_9CHLO</name>
<dbReference type="InterPro" id="IPR013083">
    <property type="entry name" value="Znf_RING/FYVE/PHD"/>
</dbReference>
<feature type="domain" description="U-box" evidence="2">
    <location>
        <begin position="9"/>
        <end position="85"/>
    </location>
</feature>
<dbReference type="InterPro" id="IPR045185">
    <property type="entry name" value="PUB22/23/24-like"/>
</dbReference>
<dbReference type="PANTHER" id="PTHR22849:SF163">
    <property type="entry name" value="U-BOX DOMAIN-CONTAINING PROTEIN"/>
    <property type="match status" value="1"/>
</dbReference>
<keyword evidence="1" id="KW-0175">Coiled coil</keyword>
<dbReference type="CDD" id="cd16655">
    <property type="entry name" value="RING-Ubox_WDSUB1-like"/>
    <property type="match status" value="1"/>
</dbReference>
<gene>
    <name evidence="3" type="ORF">POBO1169_LOCUS9805</name>
</gene>
<dbReference type="GO" id="GO:0061630">
    <property type="term" value="F:ubiquitin protein ligase activity"/>
    <property type="evidence" value="ECO:0007669"/>
    <property type="project" value="InterPro"/>
</dbReference>